<evidence type="ECO:0000256" key="3">
    <source>
        <dbReference type="ARBA" id="ARBA00022598"/>
    </source>
</evidence>
<dbReference type="InterPro" id="IPR010071">
    <property type="entry name" value="AA_adenyl_dom"/>
</dbReference>
<dbReference type="Gene3D" id="3.30.559.30">
    <property type="entry name" value="Nonribosomal peptide synthetase, condensation domain"/>
    <property type="match status" value="1"/>
</dbReference>
<dbReference type="GO" id="GO:0044550">
    <property type="term" value="P:secondary metabolite biosynthetic process"/>
    <property type="evidence" value="ECO:0007669"/>
    <property type="project" value="TreeGrafter"/>
</dbReference>
<dbReference type="Pfam" id="PF00501">
    <property type="entry name" value="AMP-binding"/>
    <property type="match status" value="1"/>
</dbReference>
<dbReference type="EMBL" id="VYYT01000229">
    <property type="protein sequence ID" value="KAK2754450.1"/>
    <property type="molecule type" value="Genomic_DNA"/>
</dbReference>
<dbReference type="InterPro" id="IPR000873">
    <property type="entry name" value="AMP-dep_synth/lig_dom"/>
</dbReference>
<dbReference type="PROSITE" id="PS00455">
    <property type="entry name" value="AMP_BINDING"/>
    <property type="match status" value="1"/>
</dbReference>
<dbReference type="Gene3D" id="3.40.50.12780">
    <property type="entry name" value="N-terminal domain of ligase-like"/>
    <property type="match status" value="1"/>
</dbReference>
<comment type="caution">
    <text evidence="5">The sequence shown here is derived from an EMBL/GenBank/DDBJ whole genome shotgun (WGS) entry which is preliminary data.</text>
</comment>
<keyword evidence="6" id="KW-1185">Reference proteome</keyword>
<keyword evidence="3" id="KW-0436">Ligase</keyword>
<protein>
    <submittedName>
        <fullName evidence="5">Nonribosomal peptide</fullName>
    </submittedName>
</protein>
<evidence type="ECO:0000256" key="1">
    <source>
        <dbReference type="ARBA" id="ARBA00022450"/>
    </source>
</evidence>
<dbReference type="SUPFAM" id="SSF52777">
    <property type="entry name" value="CoA-dependent acyltransferases"/>
    <property type="match status" value="1"/>
</dbReference>
<sequence>MASDFTKTSLPGGVVNDVLSFCARQNVSQETFFIAAWSCTVAIHNATPLVTTSVIRQGRKDHSTSKGELDDDSSTVLFAQEETFDLFSEIEKQSFLPNVVIDIQHHITLRSVERCVHDYVDEHASITPWKAAVVATEGPNFTYSQLSTLSSRLAEYLVNNGIKKGDIVPILFEKSSLAVLAIVAILKAGGAYVGFSAETPVNFLRECSSIANAPLIITSTHHEDLVRKIGSQALVLDRAFVEGLENSTDDGRFSSPARPSDLAYVVFTSGSTGTPKAVMTEHRAYVTDALAQQKATLLDSSSRVLHFASYNFDATNFDVLTTLIAGGTICVPTEFDRINRLAGAINDLGANFLGVTATLAQILDPEDVPDLKTVILCGEANSPEIVKRWIRSGTDVINGYGPSEASCAFSYNIYTRQSPQADNIGRALDGACWGWVVNPENHNQLLPIGAKGELLIQGPTLSRGYLNEPEKTAKAFIESPEWLPGKVSMSMRGLYKTGDLVRQLSDQSFEVFGRIDTQVKLNGQRVELGEIEHKVSLLLGGDCTVAVEAVYLTSGKETASKILIAFYATNVGGNGKDATPLEIVNCTESELIDVQSIKKKLANDLKAIAIPRVFIPLVSMPVTSQGKLDRKCLQEIGRQLDKTRLAAFSGVTVPVEDEPAMDDFEIIICELFARSLNLSKHEICRQSDFFSMGGDSLKAIKLVSLARKLGFSLSVPDILQTPRLLQLGEFLRKSTHSNELRCSYQPFSSIASQTTLDEIQEISSNASVSYEIEDIAQATDLQASCVAFSTYSEERRGINWLICDFEPPYNEKAVRQPDSTLRTLFVPHSRALYQAVSKGFRPTMRTHLNLDDIEYATNTLIEDDFRGRHVEMTYPQTAFELLSSHDATKIQRLLIRISAAQYDGHSVSILSREMRHEPSVNVFRSGLSFVDGVLVSMIDTSLLESCCTSDRSSNTFGGNTKGANIKTAWALTLAEMTGKDNIVFGSTGWGRNHSVEFAEDVMGSCTSHIPTRVRITASATGDSSNVTYGDLVEQLQTQHIASMRYENIGANTIVEKCTAWKRWTRFSSLLVFQGLDIGTPQNCSEDGGVAPTMRFTEIMDPGDRADVIVHVEPFGDQTRVMMAFAKACLPEAVAGLMMSTFKRYLKLVTRFPDQPVVLEKGDLSPLLPVVCKSAAVGEGKYRNPDVVINSRAEYTVKEVWMKVLDVDDCEFSMMREGGKSFLAIWGNSVSAAALAHEYRIVDPAEPDLGNCSGKAGDLGRALARDNS</sequence>
<dbReference type="GO" id="GO:0043041">
    <property type="term" value="P:amino acid activation for nonribosomal peptide biosynthetic process"/>
    <property type="evidence" value="ECO:0007669"/>
    <property type="project" value="TreeGrafter"/>
</dbReference>
<dbReference type="InterPro" id="IPR001242">
    <property type="entry name" value="Condensation_dom"/>
</dbReference>
<dbReference type="InterPro" id="IPR009081">
    <property type="entry name" value="PP-bd_ACP"/>
</dbReference>
<dbReference type="InterPro" id="IPR042099">
    <property type="entry name" value="ANL_N_sf"/>
</dbReference>
<dbReference type="InterPro" id="IPR006162">
    <property type="entry name" value="Ppantetheine_attach_site"/>
</dbReference>
<gene>
    <name evidence="5" type="ORF">CKAH01_17427</name>
</gene>
<dbReference type="NCBIfam" id="TIGR01733">
    <property type="entry name" value="AA-adenyl-dom"/>
    <property type="match status" value="1"/>
</dbReference>
<evidence type="ECO:0000256" key="2">
    <source>
        <dbReference type="ARBA" id="ARBA00022553"/>
    </source>
</evidence>
<dbReference type="Gene3D" id="3.30.300.30">
    <property type="match status" value="1"/>
</dbReference>
<dbReference type="PROSITE" id="PS50075">
    <property type="entry name" value="CARRIER"/>
    <property type="match status" value="1"/>
</dbReference>
<dbReference type="Pfam" id="PF00550">
    <property type="entry name" value="PP-binding"/>
    <property type="match status" value="1"/>
</dbReference>
<dbReference type="InterPro" id="IPR036736">
    <property type="entry name" value="ACP-like_sf"/>
</dbReference>
<keyword evidence="1" id="KW-0596">Phosphopantetheine</keyword>
<evidence type="ECO:0000313" key="6">
    <source>
        <dbReference type="Proteomes" id="UP001281614"/>
    </source>
</evidence>
<evidence type="ECO:0000259" key="4">
    <source>
        <dbReference type="PROSITE" id="PS50075"/>
    </source>
</evidence>
<dbReference type="GO" id="GO:0005737">
    <property type="term" value="C:cytoplasm"/>
    <property type="evidence" value="ECO:0007669"/>
    <property type="project" value="TreeGrafter"/>
</dbReference>
<dbReference type="GO" id="GO:0016874">
    <property type="term" value="F:ligase activity"/>
    <property type="evidence" value="ECO:0007669"/>
    <property type="project" value="UniProtKB-KW"/>
</dbReference>
<evidence type="ECO:0000313" key="5">
    <source>
        <dbReference type="EMBL" id="KAK2754450.1"/>
    </source>
</evidence>
<dbReference type="AlphaFoldDB" id="A0AAE0D4R9"/>
<dbReference type="Proteomes" id="UP001281614">
    <property type="component" value="Unassembled WGS sequence"/>
</dbReference>
<accession>A0AAE0D4R9</accession>
<dbReference type="GO" id="GO:0031177">
    <property type="term" value="F:phosphopantetheine binding"/>
    <property type="evidence" value="ECO:0007669"/>
    <property type="project" value="TreeGrafter"/>
</dbReference>
<feature type="domain" description="Carrier" evidence="4">
    <location>
        <begin position="659"/>
        <end position="735"/>
    </location>
</feature>
<dbReference type="PANTHER" id="PTHR45527:SF16">
    <property type="entry name" value="NONRIBOSOMAL PEPTIDE SYNTHASE ATNA-RELATED"/>
    <property type="match status" value="1"/>
</dbReference>
<dbReference type="CDD" id="cd05918">
    <property type="entry name" value="A_NRPS_SidN3_like"/>
    <property type="match status" value="1"/>
</dbReference>
<dbReference type="InterPro" id="IPR020845">
    <property type="entry name" value="AMP-binding_CS"/>
</dbReference>
<organism evidence="5 6">
    <name type="scientific">Colletotrichum kahawae</name>
    <name type="common">Coffee berry disease fungus</name>
    <dbReference type="NCBI Taxonomy" id="34407"/>
    <lineage>
        <taxon>Eukaryota</taxon>
        <taxon>Fungi</taxon>
        <taxon>Dikarya</taxon>
        <taxon>Ascomycota</taxon>
        <taxon>Pezizomycotina</taxon>
        <taxon>Sordariomycetes</taxon>
        <taxon>Hypocreomycetidae</taxon>
        <taxon>Glomerellales</taxon>
        <taxon>Glomerellaceae</taxon>
        <taxon>Colletotrichum</taxon>
        <taxon>Colletotrichum gloeosporioides species complex</taxon>
    </lineage>
</organism>
<reference evidence="5" key="1">
    <citation type="submission" date="2023-02" db="EMBL/GenBank/DDBJ databases">
        <title>Colletotrichum kahawae CIFC_Que2 genome sequencing and assembly.</title>
        <authorList>
            <person name="Baroncelli R."/>
        </authorList>
    </citation>
    <scope>NUCLEOTIDE SEQUENCE</scope>
    <source>
        <strain evidence="5">CIFC_Que2</strain>
    </source>
</reference>
<dbReference type="Pfam" id="PF00668">
    <property type="entry name" value="Condensation"/>
    <property type="match status" value="1"/>
</dbReference>
<dbReference type="SUPFAM" id="SSF47336">
    <property type="entry name" value="ACP-like"/>
    <property type="match status" value="1"/>
</dbReference>
<proteinExistence type="predicted"/>
<dbReference type="Gene3D" id="1.10.1200.10">
    <property type="entry name" value="ACP-like"/>
    <property type="match status" value="1"/>
</dbReference>
<dbReference type="InterPro" id="IPR045851">
    <property type="entry name" value="AMP-bd_C_sf"/>
</dbReference>
<dbReference type="PROSITE" id="PS00012">
    <property type="entry name" value="PHOSPHOPANTETHEINE"/>
    <property type="match status" value="1"/>
</dbReference>
<dbReference type="PANTHER" id="PTHR45527">
    <property type="entry name" value="NONRIBOSOMAL PEPTIDE SYNTHETASE"/>
    <property type="match status" value="1"/>
</dbReference>
<keyword evidence="2" id="KW-0597">Phosphoprotein</keyword>
<dbReference type="SUPFAM" id="SSF56801">
    <property type="entry name" value="Acetyl-CoA synthetase-like"/>
    <property type="match status" value="1"/>
</dbReference>
<name>A0AAE0D4R9_COLKA</name>